<dbReference type="SUPFAM" id="SSF75553">
    <property type="entry name" value="Smc hinge domain"/>
    <property type="match status" value="1"/>
</dbReference>
<evidence type="ECO:0000256" key="12">
    <source>
        <dbReference type="SAM" id="Phobius"/>
    </source>
</evidence>
<dbReference type="GO" id="GO:0005634">
    <property type="term" value="C:nucleus"/>
    <property type="evidence" value="ECO:0007669"/>
    <property type="project" value="UniProtKB-SubCell"/>
</dbReference>
<dbReference type="InterPro" id="IPR024704">
    <property type="entry name" value="SMC"/>
</dbReference>
<evidence type="ECO:0000256" key="1">
    <source>
        <dbReference type="ARBA" id="ARBA00004123"/>
    </source>
</evidence>
<evidence type="ECO:0000256" key="5">
    <source>
        <dbReference type="ARBA" id="ARBA00022618"/>
    </source>
</evidence>
<sequence>MGRLLTLELENFKSYKGKQIIGPFQQFTAIIGPNGTGKSNLMDAICFVLGEKANNLRVKKLHDLIHGAPVGKAVANKCVVTMNYENDDKKMRSFTRSVTGSGSEYRVDGKLVTPQQYSHELEQIHIFIKAKNFFVYQGQVEQVAMKNPKELTQLFEEISRSCEFQSDYDRLKAEMNKAEEDAAFNLNKRRGIAQEKREAKMEKDEAEKYQMLKDELASKQRLMYLLQLYHAEKSANNASEEFDRRKETMAELSLKKKECDESVSSKTRDTKKLNTELHKMEQKIQDKVLAVQEIEQKKQECEKKLADESQQLDMQLSESQVNEYYSLKGEATKRCGLMDMELNKLLQEHETDRNTLQFEQRRLVQASERVKNKENEIERNARHAEQLAENIESQTSLLEDEKKNLQHLEQQVRDSKERLKKVNIELTEVSKQLADAHGDTAESERNRKRNEAIENLKRVFPDRVYGRLVDLCQPSHRRFQIAITKVLAKNMMSIVCDTDETARESIVYLKEQRMAPETFLPLSVLDVHPIKEKLRELTEPKGVKLVFDVIQCNVPVARKALQFACGNALVCETAEDAKYLAYGSASDRYKAIALDGTLFQRSGLISGGGQELRARARKWDENAIRKLKDRRAALLDEDQQLHRTRKKELDVEMKRNQLVQLEERIRATRKERLKIENQTMQRLETELETLNSEHSLIQPRIDEIEQRMSDRNIQIERLQSKRDTVTDEVFRDFCARINIKDIRQYEQREMRFHEEMQEQLKKFDNELDRLRNELEYLRSEDKRLKEKQEADKVKCLTKELSSLIRCEEDEQQKLRTLETEFEEMKMAAIRKKAVVEDCECEISGLKKAAQQAAREVSAAEKILLALDQTVIRRRNERHSLLHYCKMNGIEVPLIKGSLADVDADEPIASSSGEQLLPLISQEQIDREAKIKINYKSLSDNLKELDDEEEIKKAVDKINKDVAEAQAKISRINAPNMKARERMEIVKEKEAETTEECELARKKARKARQFFEKVKTDRYRRFQECFEPVSQKIDEIYKQLSRNESAQAFLGEENMEEPYLEGIAYNCVAPGKRFRPMDNLSGGEKTVAALALLFAIHARNPSPFFILDEVDAALDNTNIGKVASFICERARVDMQLIVISLKEEFYNKADAMIGIYPQPANYTVSGILTLDLTPYKQSQSDSFAEESMSTAWLKNFVGLKQSDYEMLKVPRPRVEYGIHMTVRAMQAGALVGSIFGPLMVIYRGGKLVERNGDISNLKDAVADGGSCGAIIGAMLGPVLTYFALRNMNSIRVYDHCYRLRFNSEQLIKDRTCLLGAGIGYLSSGTLGFVVGVDLAYVASKILSSVWK</sequence>
<dbReference type="PANTHER" id="PTHR18937:SF12">
    <property type="entry name" value="STRUCTURAL MAINTENANCE OF CHROMOSOMES PROTEIN"/>
    <property type="match status" value="1"/>
</dbReference>
<evidence type="ECO:0000313" key="15">
    <source>
        <dbReference type="Proteomes" id="UP000038040"/>
    </source>
</evidence>
<dbReference type="CDD" id="cd03275">
    <property type="entry name" value="ABC_SMC1_euk"/>
    <property type="match status" value="1"/>
</dbReference>
<reference evidence="14 16" key="2">
    <citation type="submission" date="2018-11" db="EMBL/GenBank/DDBJ databases">
        <authorList>
            <consortium name="Pathogen Informatics"/>
        </authorList>
    </citation>
    <scope>NUCLEOTIDE SEQUENCE [LARGE SCALE GENOMIC DNA]</scope>
</reference>
<keyword evidence="12" id="KW-0812">Transmembrane</keyword>
<keyword evidence="6" id="KW-0498">Mitosis</keyword>
<dbReference type="FunFam" id="1.20.1060.20:FF:000001">
    <property type="entry name" value="Structural maintenance of chromosomes 1A"/>
    <property type="match status" value="1"/>
</dbReference>
<dbReference type="Gene3D" id="3.40.50.300">
    <property type="entry name" value="P-loop containing nucleotide triphosphate hydrolases"/>
    <property type="match status" value="2"/>
</dbReference>
<feature type="coiled-coil region" evidence="11">
    <location>
        <begin position="356"/>
        <end position="432"/>
    </location>
</feature>
<evidence type="ECO:0000259" key="13">
    <source>
        <dbReference type="SMART" id="SM00968"/>
    </source>
</evidence>
<dbReference type="Proteomes" id="UP000038040">
    <property type="component" value="Unplaced"/>
</dbReference>
<feature type="coiled-coil region" evidence="11">
    <location>
        <begin position="277"/>
        <end position="318"/>
    </location>
</feature>
<dbReference type="GO" id="GO:0003677">
    <property type="term" value="F:DNA binding"/>
    <property type="evidence" value="ECO:0007669"/>
    <property type="project" value="TreeGrafter"/>
</dbReference>
<dbReference type="InterPro" id="IPR013869">
    <property type="entry name" value="DUF1757"/>
</dbReference>
<organism evidence="15 17">
    <name type="scientific">Dracunculus medinensis</name>
    <name type="common">Guinea worm</name>
    <dbReference type="NCBI Taxonomy" id="318479"/>
    <lineage>
        <taxon>Eukaryota</taxon>
        <taxon>Metazoa</taxon>
        <taxon>Ecdysozoa</taxon>
        <taxon>Nematoda</taxon>
        <taxon>Chromadorea</taxon>
        <taxon>Rhabditida</taxon>
        <taxon>Spirurina</taxon>
        <taxon>Dracunculoidea</taxon>
        <taxon>Dracunculidae</taxon>
        <taxon>Dracunculus</taxon>
    </lineage>
</organism>
<dbReference type="InterPro" id="IPR003395">
    <property type="entry name" value="RecF/RecN/SMC_N"/>
</dbReference>
<keyword evidence="16" id="KW-1185">Reference proteome</keyword>
<dbReference type="GO" id="GO:0007062">
    <property type="term" value="P:sister chromatid cohesion"/>
    <property type="evidence" value="ECO:0007669"/>
    <property type="project" value="InterPro"/>
</dbReference>
<reference evidence="17" key="1">
    <citation type="submission" date="2017-02" db="UniProtKB">
        <authorList>
            <consortium name="WormBaseParasite"/>
        </authorList>
    </citation>
    <scope>IDENTIFICATION</scope>
</reference>
<dbReference type="PANTHER" id="PTHR18937">
    <property type="entry name" value="STRUCTURAL MAINTENANCE OF CHROMOSOMES SMC FAMILY MEMBER"/>
    <property type="match status" value="1"/>
</dbReference>
<dbReference type="EMBL" id="UYYG01000033">
    <property type="protein sequence ID" value="VDN51855.1"/>
    <property type="molecule type" value="Genomic_DNA"/>
</dbReference>
<evidence type="ECO:0000313" key="17">
    <source>
        <dbReference type="WBParaSite" id="DME_0000756101-mRNA-1"/>
    </source>
</evidence>
<dbReference type="GO" id="GO:0016887">
    <property type="term" value="F:ATP hydrolysis activity"/>
    <property type="evidence" value="ECO:0007669"/>
    <property type="project" value="InterPro"/>
</dbReference>
<dbReference type="OrthoDB" id="413649at2759"/>
<accession>A0A0N4UIW0</accession>
<feature type="coiled-coil region" evidence="11">
    <location>
        <begin position="644"/>
        <end position="862"/>
    </location>
</feature>
<keyword evidence="5" id="KW-0132">Cell division</keyword>
<feature type="domain" description="SMC hinge" evidence="13">
    <location>
        <begin position="462"/>
        <end position="581"/>
    </location>
</feature>
<proteinExistence type="inferred from homology"/>
<dbReference type="Gene3D" id="1.20.1060.20">
    <property type="match status" value="1"/>
</dbReference>
<keyword evidence="9" id="KW-0131">Cell cycle</keyword>
<dbReference type="SUPFAM" id="SSF52540">
    <property type="entry name" value="P-loop containing nucleoside triphosphate hydrolases"/>
    <property type="match status" value="1"/>
</dbReference>
<evidence type="ECO:0000256" key="8">
    <source>
        <dbReference type="ARBA" id="ARBA00023242"/>
    </source>
</evidence>
<dbReference type="WBParaSite" id="DME_0000756101-mRNA-1">
    <property type="protein sequence ID" value="DME_0000756101-mRNA-1"/>
    <property type="gene ID" value="DME_0000756101"/>
</dbReference>
<keyword evidence="12" id="KW-0472">Membrane</keyword>
<evidence type="ECO:0000313" key="14">
    <source>
        <dbReference type="EMBL" id="VDN51855.1"/>
    </source>
</evidence>
<dbReference type="Pfam" id="PF06470">
    <property type="entry name" value="SMC_hinge"/>
    <property type="match status" value="1"/>
</dbReference>
<evidence type="ECO:0000256" key="10">
    <source>
        <dbReference type="PIRNR" id="PIRNR005719"/>
    </source>
</evidence>
<dbReference type="InterPro" id="IPR028468">
    <property type="entry name" value="Smc1_ABC"/>
</dbReference>
<dbReference type="SMART" id="SM00968">
    <property type="entry name" value="SMC_hinge"/>
    <property type="match status" value="1"/>
</dbReference>
<dbReference type="InterPro" id="IPR027417">
    <property type="entry name" value="P-loop_NTPase"/>
</dbReference>
<dbReference type="Gene3D" id="3.30.70.1620">
    <property type="match status" value="1"/>
</dbReference>
<comment type="subcellular location">
    <subcellularLocation>
        <location evidence="2">Chromosome</location>
    </subcellularLocation>
    <subcellularLocation>
        <location evidence="1 10">Nucleus</location>
    </subcellularLocation>
</comment>
<keyword evidence="4" id="KW-0158">Chromosome</keyword>
<dbReference type="InterPro" id="IPR036277">
    <property type="entry name" value="SMC_hinge_sf"/>
</dbReference>
<keyword evidence="8 10" id="KW-0539">Nucleus</keyword>
<dbReference type="Proteomes" id="UP000274756">
    <property type="component" value="Unassembled WGS sequence"/>
</dbReference>
<feature type="coiled-coil region" evidence="11">
    <location>
        <begin position="927"/>
        <end position="995"/>
    </location>
</feature>
<comment type="similarity">
    <text evidence="3">Belongs to the SMC family. SMC1 subfamily.</text>
</comment>
<evidence type="ECO:0000313" key="16">
    <source>
        <dbReference type="Proteomes" id="UP000274756"/>
    </source>
</evidence>
<dbReference type="FunFam" id="3.40.50.300:FF:000564">
    <property type="entry name" value="Structural maintenance of chromosomes 1A"/>
    <property type="match status" value="1"/>
</dbReference>
<evidence type="ECO:0000256" key="11">
    <source>
        <dbReference type="SAM" id="Coils"/>
    </source>
</evidence>
<evidence type="ECO:0000256" key="7">
    <source>
        <dbReference type="ARBA" id="ARBA00023054"/>
    </source>
</evidence>
<dbReference type="InterPro" id="IPR010935">
    <property type="entry name" value="SMC_hinge"/>
</dbReference>
<feature type="coiled-coil region" evidence="11">
    <location>
        <begin position="168"/>
        <end position="212"/>
    </location>
</feature>
<dbReference type="PIRSF" id="PIRSF005719">
    <property type="entry name" value="SMC"/>
    <property type="match status" value="1"/>
</dbReference>
<evidence type="ECO:0000256" key="3">
    <source>
        <dbReference type="ARBA" id="ARBA00005597"/>
    </source>
</evidence>
<evidence type="ECO:0000256" key="4">
    <source>
        <dbReference type="ARBA" id="ARBA00022454"/>
    </source>
</evidence>
<dbReference type="GO" id="GO:0051301">
    <property type="term" value="P:cell division"/>
    <property type="evidence" value="ECO:0007669"/>
    <property type="project" value="UniProtKB-KW"/>
</dbReference>
<name>A0A0N4UIW0_DRAME</name>
<keyword evidence="12" id="KW-1133">Transmembrane helix</keyword>
<dbReference type="GO" id="GO:0008278">
    <property type="term" value="C:cohesin complex"/>
    <property type="evidence" value="ECO:0007669"/>
    <property type="project" value="InterPro"/>
</dbReference>
<dbReference type="Pfam" id="PF08560">
    <property type="entry name" value="DUF1757"/>
    <property type="match status" value="1"/>
</dbReference>
<evidence type="ECO:0000256" key="9">
    <source>
        <dbReference type="ARBA" id="ARBA00023306"/>
    </source>
</evidence>
<feature type="transmembrane region" description="Helical" evidence="12">
    <location>
        <begin position="1312"/>
        <end position="1337"/>
    </location>
</feature>
<protein>
    <recommendedName>
        <fullName evidence="10">Structural maintenance of chromosomes protein</fullName>
    </recommendedName>
</protein>
<evidence type="ECO:0000256" key="6">
    <source>
        <dbReference type="ARBA" id="ARBA00022776"/>
    </source>
</evidence>
<dbReference type="GO" id="GO:0005524">
    <property type="term" value="F:ATP binding"/>
    <property type="evidence" value="ECO:0007669"/>
    <property type="project" value="InterPro"/>
</dbReference>
<dbReference type="STRING" id="318479.A0A0N4UIW0"/>
<gene>
    <name evidence="14" type="ORF">DME_LOCUS1828</name>
</gene>
<evidence type="ECO:0000256" key="2">
    <source>
        <dbReference type="ARBA" id="ARBA00004286"/>
    </source>
</evidence>
<keyword evidence="7 11" id="KW-0175">Coiled coil</keyword>
<dbReference type="Pfam" id="PF02463">
    <property type="entry name" value="SMC_N"/>
    <property type="match status" value="1"/>
</dbReference>
<dbReference type="AlphaFoldDB" id="A0A0N4UIW0"/>